<dbReference type="AlphaFoldDB" id="A0A6J5DXX0"/>
<evidence type="ECO:0000256" key="4">
    <source>
        <dbReference type="ARBA" id="ARBA00022692"/>
    </source>
</evidence>
<keyword evidence="3" id="KW-0997">Cell inner membrane</keyword>
<dbReference type="PROSITE" id="PS50198">
    <property type="entry name" value="PPIC_PPIASE_2"/>
    <property type="match status" value="1"/>
</dbReference>
<evidence type="ECO:0000256" key="1">
    <source>
        <dbReference type="ARBA" id="ARBA00004382"/>
    </source>
</evidence>
<dbReference type="InterPro" id="IPR052029">
    <property type="entry name" value="PpiD_chaperone"/>
</dbReference>
<dbReference type="Gene3D" id="1.10.4030.10">
    <property type="entry name" value="Porin chaperone SurA, peptide-binding domain"/>
    <property type="match status" value="1"/>
</dbReference>
<gene>
    <name evidence="14" type="primary">ppiD</name>
    <name evidence="14" type="ORF">LMG29739_02766</name>
</gene>
<evidence type="ECO:0000256" key="6">
    <source>
        <dbReference type="ARBA" id="ARBA00023136"/>
    </source>
</evidence>
<accession>A0A6J5DXX0</accession>
<dbReference type="GO" id="GO:0003755">
    <property type="term" value="F:peptidyl-prolyl cis-trans isomerase activity"/>
    <property type="evidence" value="ECO:0007669"/>
    <property type="project" value="UniProtKB-KW"/>
</dbReference>
<keyword evidence="2" id="KW-1003">Cell membrane</keyword>
<keyword evidence="7" id="KW-0143">Chaperone</keyword>
<evidence type="ECO:0000259" key="13">
    <source>
        <dbReference type="PROSITE" id="PS50198"/>
    </source>
</evidence>
<dbReference type="PANTHER" id="PTHR47529">
    <property type="entry name" value="PEPTIDYL-PROLYL CIS-TRANS ISOMERASE D"/>
    <property type="match status" value="1"/>
</dbReference>
<evidence type="ECO:0000313" key="15">
    <source>
        <dbReference type="Proteomes" id="UP000494329"/>
    </source>
</evidence>
<dbReference type="EMBL" id="CADIKF010000019">
    <property type="protein sequence ID" value="CAB3757735.1"/>
    <property type="molecule type" value="Genomic_DNA"/>
</dbReference>
<dbReference type="InterPro" id="IPR023058">
    <property type="entry name" value="PPIase_PpiC_CS"/>
</dbReference>
<feature type="domain" description="PpiC" evidence="13">
    <location>
        <begin position="269"/>
        <end position="374"/>
    </location>
</feature>
<keyword evidence="6" id="KW-0472">Membrane</keyword>
<evidence type="ECO:0000256" key="5">
    <source>
        <dbReference type="ARBA" id="ARBA00022989"/>
    </source>
</evidence>
<evidence type="ECO:0000256" key="12">
    <source>
        <dbReference type="PROSITE-ProRule" id="PRU00278"/>
    </source>
</evidence>
<dbReference type="PANTHER" id="PTHR47529:SF1">
    <property type="entry name" value="PERIPLASMIC CHAPERONE PPID"/>
    <property type="match status" value="1"/>
</dbReference>
<sequence>MLDFFRNHQRLMMFMLVLVILPGLGFVGIQGFRGFFDESANVASVDGHKITRAEYDNSMRMQLDRARQMLGNQFDMKLFDTPERRTEMLDGLIQQRVLAGETQRLHLTVSDDALRRALMNDPVIASLKKPDGTIDLDRYKQLLAMQGMTPDQYQEQVRYGMAMQQLPAAIQSTAFVPKALAQHLTELAEQQREVQGLAFRAQDYASKVQPADAQLQAFYDAHKSEFQTPATATIQYVVMSPATLAAGAQPTDAELQKYYQDNIAHYRTEGEVRASHILITAPKDASAADKEKAKQTAEAILAQVKAHPDQFAELAQKDSQDPGSAPKGGDLGYFTRGMIAGGKAFDDAVFGLKKDEVSNLVQTDFGYHIIKVTDVKPAQTKPFDDVRQAIAKDVQAQQAAKAFSDDSEGFTSIVYEQAKSLQPAADKYKLQLQTATVTDHPNPALPPESPLNNPKFLAAVFASDAAKDRNNTQAIDVGNNTLISARVTDFKPAAVPPLDKIKDVVRQKVIAQQSAELARKDGAAKLEELQKSKSTAGFSSALKVSRNDSQGVPPAALSAIYKVDAQKLPSYVGVDLGNDGYAIYRVNAIVPSAPIDPQRLAGAQQQIAQVDAQAQMQAYLDALRARSKVKLFGSLDSAQDSAQSASDGN</sequence>
<keyword evidence="15" id="KW-1185">Reference proteome</keyword>
<comment type="subcellular location">
    <subcellularLocation>
        <location evidence="1">Cell inner membrane</location>
        <topology evidence="1">Single-pass type II membrane protein</topology>
        <orientation evidence="1">Periplasmic side</orientation>
    </subcellularLocation>
</comment>
<protein>
    <recommendedName>
        <fullName evidence="10">Periplasmic chaperone PpiD</fullName>
    </recommendedName>
    <alternativeName>
        <fullName evidence="11">Periplasmic folding chaperone</fullName>
    </alternativeName>
</protein>
<dbReference type="InterPro" id="IPR027304">
    <property type="entry name" value="Trigger_fact/SurA_dom_sf"/>
</dbReference>
<dbReference type="InterPro" id="IPR046357">
    <property type="entry name" value="PPIase_dom_sf"/>
</dbReference>
<dbReference type="SUPFAM" id="SSF109998">
    <property type="entry name" value="Triger factor/SurA peptide-binding domain-like"/>
    <property type="match status" value="1"/>
</dbReference>
<dbReference type="RefSeq" id="WP_175111480.1">
    <property type="nucleotide sequence ID" value="NZ_CADIKF010000019.1"/>
</dbReference>
<dbReference type="PROSITE" id="PS01096">
    <property type="entry name" value="PPIC_PPIASE_1"/>
    <property type="match status" value="1"/>
</dbReference>
<reference evidence="14 15" key="1">
    <citation type="submission" date="2020-04" db="EMBL/GenBank/DDBJ databases">
        <authorList>
            <person name="De Canck E."/>
        </authorList>
    </citation>
    <scope>NUCLEOTIDE SEQUENCE [LARGE SCALE GENOMIC DNA]</scope>
    <source>
        <strain evidence="14 15">LMG 29739</strain>
    </source>
</reference>
<evidence type="ECO:0000256" key="9">
    <source>
        <dbReference type="ARBA" id="ARBA00038408"/>
    </source>
</evidence>
<evidence type="ECO:0000313" key="14">
    <source>
        <dbReference type="EMBL" id="CAB3757735.1"/>
    </source>
</evidence>
<dbReference type="GO" id="GO:0005886">
    <property type="term" value="C:plasma membrane"/>
    <property type="evidence" value="ECO:0007669"/>
    <property type="project" value="UniProtKB-SubCell"/>
</dbReference>
<dbReference type="Proteomes" id="UP000494329">
    <property type="component" value="Unassembled WGS sequence"/>
</dbReference>
<proteinExistence type="inferred from homology"/>
<keyword evidence="5" id="KW-1133">Transmembrane helix</keyword>
<keyword evidence="12" id="KW-0697">Rotamase</keyword>
<evidence type="ECO:0000256" key="2">
    <source>
        <dbReference type="ARBA" id="ARBA00022475"/>
    </source>
</evidence>
<dbReference type="InterPro" id="IPR000297">
    <property type="entry name" value="PPIase_PpiC"/>
</dbReference>
<evidence type="ECO:0000256" key="7">
    <source>
        <dbReference type="ARBA" id="ARBA00023186"/>
    </source>
</evidence>
<dbReference type="Pfam" id="PF13616">
    <property type="entry name" value="Rotamase_3"/>
    <property type="match status" value="1"/>
</dbReference>
<evidence type="ECO:0000256" key="10">
    <source>
        <dbReference type="ARBA" id="ARBA00040743"/>
    </source>
</evidence>
<evidence type="ECO:0000256" key="11">
    <source>
        <dbReference type="ARBA" id="ARBA00042775"/>
    </source>
</evidence>
<name>A0A6J5DXX0_9BURK</name>
<keyword evidence="8 12" id="KW-0413">Isomerase</keyword>
<evidence type="ECO:0000256" key="8">
    <source>
        <dbReference type="ARBA" id="ARBA00023235"/>
    </source>
</evidence>
<dbReference type="Gene3D" id="3.10.50.40">
    <property type="match status" value="1"/>
</dbReference>
<dbReference type="Pfam" id="PF13624">
    <property type="entry name" value="SurA_N_3"/>
    <property type="match status" value="1"/>
</dbReference>
<dbReference type="SUPFAM" id="SSF54534">
    <property type="entry name" value="FKBP-like"/>
    <property type="match status" value="1"/>
</dbReference>
<evidence type="ECO:0000256" key="3">
    <source>
        <dbReference type="ARBA" id="ARBA00022519"/>
    </source>
</evidence>
<comment type="similarity">
    <text evidence="9">Belongs to the PpiD chaperone family.</text>
</comment>
<organism evidence="14 15">
    <name type="scientific">Paraburkholderia solisilvae</name>
    <dbReference type="NCBI Taxonomy" id="624376"/>
    <lineage>
        <taxon>Bacteria</taxon>
        <taxon>Pseudomonadati</taxon>
        <taxon>Pseudomonadota</taxon>
        <taxon>Betaproteobacteria</taxon>
        <taxon>Burkholderiales</taxon>
        <taxon>Burkholderiaceae</taxon>
        <taxon>Paraburkholderia</taxon>
    </lineage>
</organism>
<keyword evidence="4" id="KW-0812">Transmembrane</keyword>